<dbReference type="VEuPathDB" id="VectorBase:LOC119170683"/>
<name>A0A6M2CSF5_RHIMP</name>
<dbReference type="FunFam" id="3.40.50.720:FF:000084">
    <property type="entry name" value="Short-chain dehydrogenase reductase"/>
    <property type="match status" value="1"/>
</dbReference>
<dbReference type="PANTHER" id="PTHR43975">
    <property type="entry name" value="ZGC:101858"/>
    <property type="match status" value="1"/>
</dbReference>
<evidence type="ECO:0000313" key="2">
    <source>
        <dbReference type="EMBL" id="NOV36512.1"/>
    </source>
</evidence>
<dbReference type="AlphaFoldDB" id="A0A6M2CSF5"/>
<dbReference type="Gene3D" id="3.40.50.720">
    <property type="entry name" value="NAD(P)-binding Rossmann-like Domain"/>
    <property type="match status" value="1"/>
</dbReference>
<dbReference type="PRINTS" id="PR00081">
    <property type="entry name" value="GDHRDH"/>
</dbReference>
<evidence type="ECO:0000256" key="1">
    <source>
        <dbReference type="ARBA" id="ARBA00023002"/>
    </source>
</evidence>
<dbReference type="OrthoDB" id="47007at2759"/>
<organism evidence="2">
    <name type="scientific">Rhipicephalus microplus</name>
    <name type="common">Cattle tick</name>
    <name type="synonym">Boophilus microplus</name>
    <dbReference type="NCBI Taxonomy" id="6941"/>
    <lineage>
        <taxon>Eukaryota</taxon>
        <taxon>Metazoa</taxon>
        <taxon>Ecdysozoa</taxon>
        <taxon>Arthropoda</taxon>
        <taxon>Chelicerata</taxon>
        <taxon>Arachnida</taxon>
        <taxon>Acari</taxon>
        <taxon>Parasitiformes</taxon>
        <taxon>Ixodida</taxon>
        <taxon>Ixodoidea</taxon>
        <taxon>Ixodidae</taxon>
        <taxon>Rhipicephalinae</taxon>
        <taxon>Rhipicephalus</taxon>
        <taxon>Boophilus</taxon>
    </lineage>
</organism>
<protein>
    <submittedName>
        <fullName evidence="2">Putative mitochondrial/plastidial beta-ketoacyl-acp reductase fat body overexpressed</fullName>
    </submittedName>
</protein>
<dbReference type="NCBIfam" id="NF005559">
    <property type="entry name" value="PRK07231.1"/>
    <property type="match status" value="1"/>
</dbReference>
<dbReference type="GO" id="GO:0016491">
    <property type="term" value="F:oxidoreductase activity"/>
    <property type="evidence" value="ECO:0007669"/>
    <property type="project" value="UniProtKB-KW"/>
</dbReference>
<dbReference type="PROSITE" id="PS51257">
    <property type="entry name" value="PROKAR_LIPOPROTEIN"/>
    <property type="match status" value="1"/>
</dbReference>
<dbReference type="InterPro" id="IPR002347">
    <property type="entry name" value="SDR_fam"/>
</dbReference>
<dbReference type="PRINTS" id="PR00080">
    <property type="entry name" value="SDRFAMILY"/>
</dbReference>
<proteinExistence type="predicted"/>
<dbReference type="PANTHER" id="PTHR43975:SF2">
    <property type="entry name" value="EG:BACR7A4.14 PROTEIN-RELATED"/>
    <property type="match status" value="1"/>
</dbReference>
<dbReference type="PROSITE" id="PS00061">
    <property type="entry name" value="ADH_SHORT"/>
    <property type="match status" value="1"/>
</dbReference>
<keyword evidence="1" id="KW-0560">Oxidoreductase</keyword>
<dbReference type="InterPro" id="IPR020904">
    <property type="entry name" value="Sc_DH/Rdtase_CS"/>
</dbReference>
<reference evidence="2" key="1">
    <citation type="submission" date="2019-09" db="EMBL/GenBank/DDBJ databases">
        <title>Organ-specific transcriptomic study of the physiology of the cattle tick, Rhipicephalus microplus.</title>
        <authorList>
            <person name="Tirloni L."/>
            <person name="Braz G."/>
            <person name="Gandara A.C.P."/>
            <person name="Sabadin G.A."/>
            <person name="da Silva R.M."/>
            <person name="Guizzo M.G."/>
            <person name="Machado J.A."/>
            <person name="Costa E.P."/>
            <person name="Gomes H.F."/>
            <person name="Moraes J."/>
            <person name="Mota M.B.S."/>
            <person name="Mesquita R.D."/>
            <person name="Alvarenga P.H."/>
            <person name="Alves F."/>
            <person name="Seixas A."/>
            <person name="da Fonseca R.N."/>
            <person name="Fogaca A."/>
            <person name="Logullo C."/>
            <person name="Tanaka A."/>
            <person name="Daffre S."/>
            <person name="Termignoni C."/>
            <person name="Vaz I.S.Jr."/>
            <person name="Oliveira P.L."/>
            <person name="Ribeiro J.M."/>
        </authorList>
    </citation>
    <scope>NUCLEOTIDE SEQUENCE</scope>
    <source>
        <strain evidence="2">Porto Alegre</strain>
    </source>
</reference>
<dbReference type="EMBL" id="GHWJ01003775">
    <property type="protein sequence ID" value="NOV36512.1"/>
    <property type="molecule type" value="Transcribed_RNA"/>
</dbReference>
<dbReference type="Pfam" id="PF13561">
    <property type="entry name" value="adh_short_C2"/>
    <property type="match status" value="1"/>
</dbReference>
<sequence>MQNLKGKVAIITGASTGIGESTALHFASAGCWLTLTARNESNLKRVAEACYERGLPRDKVLVVPGDISVEKEVASVVNKAVKHFGKIDILVNNAGIIQKGSVETASMEDFHRAWATNFCGPLYMMKNALPYLRHTKGSVINVSSVASKNPVQSAVPYAVSKAALDQLTGCAALENAAYGVRVNTICPGFVKTTLMMKPGASVEEHMEKLEKAAGPAHAMGRVGTPEEVARCIAFLASDDASFMTGATLAVDGGLLLLSSTSSLALP</sequence>
<dbReference type="RefSeq" id="XP_037277819.1">
    <property type="nucleotide sequence ID" value="XM_037421922.1"/>
</dbReference>
<accession>A0A6M2CSF5</accession>
<dbReference type="InterPro" id="IPR036291">
    <property type="entry name" value="NAD(P)-bd_dom_sf"/>
</dbReference>
<dbReference type="SUPFAM" id="SSF51735">
    <property type="entry name" value="NAD(P)-binding Rossmann-fold domains"/>
    <property type="match status" value="1"/>
</dbReference>